<proteinExistence type="predicted"/>
<feature type="transmembrane region" description="Helical" evidence="2">
    <location>
        <begin position="206"/>
        <end position="223"/>
    </location>
</feature>
<dbReference type="GO" id="GO:0005789">
    <property type="term" value="C:endoplasmic reticulum membrane"/>
    <property type="evidence" value="ECO:0007669"/>
    <property type="project" value="TreeGrafter"/>
</dbReference>
<dbReference type="Proteomes" id="UP000837801">
    <property type="component" value="Unassembled WGS sequence"/>
</dbReference>
<feature type="transmembrane region" description="Helical" evidence="2">
    <location>
        <begin position="306"/>
        <end position="329"/>
    </location>
</feature>
<evidence type="ECO:0000313" key="4">
    <source>
        <dbReference type="Proteomes" id="UP000837801"/>
    </source>
</evidence>
<organism evidence="3 4">
    <name type="scientific">[Candida] railenensis</name>
    <dbReference type="NCBI Taxonomy" id="45579"/>
    <lineage>
        <taxon>Eukaryota</taxon>
        <taxon>Fungi</taxon>
        <taxon>Dikarya</taxon>
        <taxon>Ascomycota</taxon>
        <taxon>Saccharomycotina</taxon>
        <taxon>Pichiomycetes</taxon>
        <taxon>Debaryomycetaceae</taxon>
        <taxon>Kurtzmaniella</taxon>
    </lineage>
</organism>
<keyword evidence="3" id="KW-0418">Kinase</keyword>
<keyword evidence="4" id="KW-1185">Reference proteome</keyword>
<protein>
    <submittedName>
        <fullName evidence="3">CTP-dependent diacylglycerol kinase 1</fullName>
    </submittedName>
</protein>
<gene>
    <name evidence="3" type="ORF">CLIB1423_16S01508</name>
</gene>
<dbReference type="OrthoDB" id="5673at2759"/>
<feature type="compositionally biased region" description="Acidic residues" evidence="1">
    <location>
        <begin position="59"/>
        <end position="93"/>
    </location>
</feature>
<dbReference type="PANTHER" id="PTHR31303:SF1">
    <property type="entry name" value="CTP-DEPENDENT DIACYLGLYCEROL KINASE 1"/>
    <property type="match status" value="1"/>
</dbReference>
<evidence type="ECO:0000256" key="1">
    <source>
        <dbReference type="SAM" id="MobiDB-lite"/>
    </source>
</evidence>
<dbReference type="GO" id="GO:0004143">
    <property type="term" value="F:ATP-dependent diacylglycerol kinase activity"/>
    <property type="evidence" value="ECO:0007669"/>
    <property type="project" value="InterPro"/>
</dbReference>
<name>A0A9P0QU75_9ASCO</name>
<keyword evidence="2" id="KW-0812">Transmembrane</keyword>
<feature type="transmembrane region" description="Helical" evidence="2">
    <location>
        <begin position="377"/>
        <end position="394"/>
    </location>
</feature>
<comment type="caution">
    <text evidence="3">The sequence shown here is derived from an EMBL/GenBank/DDBJ whole genome shotgun (WGS) entry which is preliminary data.</text>
</comment>
<keyword evidence="3" id="KW-0808">Transferase</keyword>
<feature type="region of interest" description="Disordered" evidence="1">
    <location>
        <begin position="38"/>
        <end position="109"/>
    </location>
</feature>
<feature type="region of interest" description="Disordered" evidence="1">
    <location>
        <begin position="1"/>
        <end position="21"/>
    </location>
</feature>
<evidence type="ECO:0000313" key="3">
    <source>
        <dbReference type="EMBL" id="CAH2354385.1"/>
    </source>
</evidence>
<accession>A0A9P0QU75</accession>
<sequence length="396" mass="43344">MTSVPSTPRTPKIRKGFASSRVATPNSALLKKTILNFDPNSSYMESDDLSYVNETTEISFDEDDENIREEDDEDDEDVEEGLDEDEDDEDGDDLLPSASVSDDDDSGLIPMATRREPTAAERALFEEDDEVSEANISGIAGAAGATGTGSGSGTGSGVVVEGSVASAESALRKFIIKHELIRKGLHSSIGIFTLWLYTLGVHQTQLILPLSTLFAVIFTNDYIRFRNPELNQKIVKQFWFLIRDKEENQYNGTLYFLVGLVIIFSTCPKDISLMSVLLLSWADTAASTFGRQFGKYTPKVGEGKSLAGCIASFATGIISCYVLYGYFIPGYNHVNTAEDIMWTPTTSKLSFPVYAFLSGLIASLSEMIDIGGIDDNFTIPVLSGGFLYALVKWFQV</sequence>
<dbReference type="AlphaFoldDB" id="A0A9P0QU75"/>
<feature type="transmembrane region" description="Helical" evidence="2">
    <location>
        <begin position="349"/>
        <end position="365"/>
    </location>
</feature>
<feature type="transmembrane region" description="Helical" evidence="2">
    <location>
        <begin position="248"/>
        <end position="265"/>
    </location>
</feature>
<reference evidence="3" key="1">
    <citation type="submission" date="2022-03" db="EMBL/GenBank/DDBJ databases">
        <authorList>
            <person name="Legras J.-L."/>
            <person name="Devillers H."/>
            <person name="Grondin C."/>
        </authorList>
    </citation>
    <scope>NUCLEOTIDE SEQUENCE</scope>
    <source>
        <strain evidence="3">CLIB 1423</strain>
    </source>
</reference>
<evidence type="ECO:0000256" key="2">
    <source>
        <dbReference type="SAM" id="Phobius"/>
    </source>
</evidence>
<keyword evidence="2" id="KW-0472">Membrane</keyword>
<keyword evidence="2" id="KW-1133">Transmembrane helix</keyword>
<dbReference type="EMBL" id="CAKXYY010000016">
    <property type="protein sequence ID" value="CAH2354385.1"/>
    <property type="molecule type" value="Genomic_DNA"/>
</dbReference>
<dbReference type="InterPro" id="IPR037997">
    <property type="entry name" value="Dgk1-like"/>
</dbReference>
<dbReference type="GO" id="GO:0006654">
    <property type="term" value="P:phosphatidic acid biosynthetic process"/>
    <property type="evidence" value="ECO:0007669"/>
    <property type="project" value="TreeGrafter"/>
</dbReference>
<dbReference type="PANTHER" id="PTHR31303">
    <property type="entry name" value="CTP-DEPENDENT DIACYLGLYCEROL KINASE 1"/>
    <property type="match status" value="1"/>
</dbReference>